<dbReference type="Proteomes" id="UP001201812">
    <property type="component" value="Unassembled WGS sequence"/>
</dbReference>
<dbReference type="AlphaFoldDB" id="A0AAD4N6Y4"/>
<protein>
    <submittedName>
        <fullName evidence="1">Uncharacterized protein</fullName>
    </submittedName>
</protein>
<evidence type="ECO:0000313" key="1">
    <source>
        <dbReference type="EMBL" id="KAI1715637.1"/>
    </source>
</evidence>
<keyword evidence="2" id="KW-1185">Reference proteome</keyword>
<comment type="caution">
    <text evidence="1">The sequence shown here is derived from an EMBL/GenBank/DDBJ whole genome shotgun (WGS) entry which is preliminary data.</text>
</comment>
<name>A0AAD4N6Y4_9BILA</name>
<reference evidence="1" key="1">
    <citation type="submission" date="2022-01" db="EMBL/GenBank/DDBJ databases">
        <title>Genome Sequence Resource for Two Populations of Ditylenchus destructor, the Migratory Endoparasitic Phytonematode.</title>
        <authorList>
            <person name="Zhang H."/>
            <person name="Lin R."/>
            <person name="Xie B."/>
        </authorList>
    </citation>
    <scope>NUCLEOTIDE SEQUENCE</scope>
    <source>
        <strain evidence="1">BazhouSP</strain>
    </source>
</reference>
<evidence type="ECO:0000313" key="2">
    <source>
        <dbReference type="Proteomes" id="UP001201812"/>
    </source>
</evidence>
<organism evidence="1 2">
    <name type="scientific">Ditylenchus destructor</name>
    <dbReference type="NCBI Taxonomy" id="166010"/>
    <lineage>
        <taxon>Eukaryota</taxon>
        <taxon>Metazoa</taxon>
        <taxon>Ecdysozoa</taxon>
        <taxon>Nematoda</taxon>
        <taxon>Chromadorea</taxon>
        <taxon>Rhabditida</taxon>
        <taxon>Tylenchina</taxon>
        <taxon>Tylenchomorpha</taxon>
        <taxon>Sphaerularioidea</taxon>
        <taxon>Anguinidae</taxon>
        <taxon>Anguininae</taxon>
        <taxon>Ditylenchus</taxon>
    </lineage>
</organism>
<dbReference type="EMBL" id="JAKKPZ010000011">
    <property type="protein sequence ID" value="KAI1715637.1"/>
    <property type="molecule type" value="Genomic_DNA"/>
</dbReference>
<accession>A0AAD4N6Y4</accession>
<proteinExistence type="predicted"/>
<gene>
    <name evidence="1" type="ORF">DdX_07961</name>
</gene>
<sequence>MKPSWLISEFSITSPSYGCSQDASSISHIHTFALLFFLFPSFCGERKGERKWLRLKKEEEKDLGRLRVADAKLLLIIFSATKT</sequence>